<dbReference type="PATRIC" id="fig|1423802.4.peg.1425"/>
<dbReference type="CDD" id="cd04301">
    <property type="entry name" value="NAT_SF"/>
    <property type="match status" value="1"/>
</dbReference>
<sequence length="176" mass="19283">MKIETVKVEDHSAVEQLLRQAFTDTPHGYDGEAELVTALRQDPKYNPKAELVAKDDNGQMIGQVLITPIIVDGPQSNSHGAALAPLAVDPQWQHKGVGKALMQAIEQAAKDLGIQFIIVMGWADYYSKFGYLPASQFNIRAPFDVPDENFMAKAITPQGLDNINGTVRYLDAFNGV</sequence>
<keyword evidence="1 4" id="KW-0808">Transferase</keyword>
<evidence type="ECO:0000256" key="2">
    <source>
        <dbReference type="ARBA" id="ARBA00023315"/>
    </source>
</evidence>
<dbReference type="SUPFAM" id="SSF55729">
    <property type="entry name" value="Acyl-CoA N-acyltransferases (Nat)"/>
    <property type="match status" value="1"/>
</dbReference>
<proteinExistence type="predicted"/>
<dbReference type="STRING" id="1423802.FC56_GL001406"/>
<dbReference type="Proteomes" id="UP000051256">
    <property type="component" value="Unassembled WGS sequence"/>
</dbReference>
<dbReference type="GO" id="GO:0016747">
    <property type="term" value="F:acyltransferase activity, transferring groups other than amino-acyl groups"/>
    <property type="evidence" value="ECO:0007669"/>
    <property type="project" value="InterPro"/>
</dbReference>
<organism evidence="4 5">
    <name type="scientific">Lentilactobacillus senioris DSM 24302 = JCM 17472</name>
    <dbReference type="NCBI Taxonomy" id="1423802"/>
    <lineage>
        <taxon>Bacteria</taxon>
        <taxon>Bacillati</taxon>
        <taxon>Bacillota</taxon>
        <taxon>Bacilli</taxon>
        <taxon>Lactobacillales</taxon>
        <taxon>Lactobacillaceae</taxon>
        <taxon>Lentilactobacillus</taxon>
    </lineage>
</organism>
<dbReference type="InterPro" id="IPR016181">
    <property type="entry name" value="Acyl_CoA_acyltransferase"/>
</dbReference>
<keyword evidence="2" id="KW-0012">Acyltransferase</keyword>
<dbReference type="AlphaFoldDB" id="A0A0R2CTN3"/>
<dbReference type="InterPro" id="IPR000182">
    <property type="entry name" value="GNAT_dom"/>
</dbReference>
<dbReference type="PROSITE" id="PS51186">
    <property type="entry name" value="GNAT"/>
    <property type="match status" value="1"/>
</dbReference>
<dbReference type="RefSeq" id="WP_056977669.1">
    <property type="nucleotide sequence ID" value="NZ_AYZR01000004.1"/>
</dbReference>
<protein>
    <submittedName>
        <fullName evidence="4">GNAT family acetyltransferase</fullName>
    </submittedName>
</protein>
<dbReference type="Pfam" id="PF00583">
    <property type="entry name" value="Acetyltransf_1"/>
    <property type="match status" value="1"/>
</dbReference>
<dbReference type="PANTHER" id="PTHR43877">
    <property type="entry name" value="AMINOALKYLPHOSPHONATE N-ACETYLTRANSFERASE-RELATED-RELATED"/>
    <property type="match status" value="1"/>
</dbReference>
<name>A0A0R2CTN3_9LACO</name>
<dbReference type="Gene3D" id="3.40.630.30">
    <property type="match status" value="1"/>
</dbReference>
<dbReference type="PANTHER" id="PTHR43877:SF1">
    <property type="entry name" value="ACETYLTRANSFERASE"/>
    <property type="match status" value="1"/>
</dbReference>
<evidence type="ECO:0000256" key="1">
    <source>
        <dbReference type="ARBA" id="ARBA00022679"/>
    </source>
</evidence>
<dbReference type="InterPro" id="IPR050832">
    <property type="entry name" value="Bact_Acetyltransf"/>
</dbReference>
<evidence type="ECO:0000313" key="4">
    <source>
        <dbReference type="EMBL" id="KRM94450.1"/>
    </source>
</evidence>
<evidence type="ECO:0000259" key="3">
    <source>
        <dbReference type="PROSITE" id="PS51186"/>
    </source>
</evidence>
<reference evidence="4 5" key="1">
    <citation type="journal article" date="2015" name="Genome Announc.">
        <title>Expanding the biotechnology potential of lactobacilli through comparative genomics of 213 strains and associated genera.</title>
        <authorList>
            <person name="Sun Z."/>
            <person name="Harris H.M."/>
            <person name="McCann A."/>
            <person name="Guo C."/>
            <person name="Argimon S."/>
            <person name="Zhang W."/>
            <person name="Yang X."/>
            <person name="Jeffery I.B."/>
            <person name="Cooney J.C."/>
            <person name="Kagawa T.F."/>
            <person name="Liu W."/>
            <person name="Song Y."/>
            <person name="Salvetti E."/>
            <person name="Wrobel A."/>
            <person name="Rasinkangas P."/>
            <person name="Parkhill J."/>
            <person name="Rea M.C."/>
            <person name="O'Sullivan O."/>
            <person name="Ritari J."/>
            <person name="Douillard F.P."/>
            <person name="Paul Ross R."/>
            <person name="Yang R."/>
            <person name="Briner A.E."/>
            <person name="Felis G.E."/>
            <person name="de Vos W.M."/>
            <person name="Barrangou R."/>
            <person name="Klaenhammer T.R."/>
            <person name="Caufield P.W."/>
            <person name="Cui Y."/>
            <person name="Zhang H."/>
            <person name="O'Toole P.W."/>
        </authorList>
    </citation>
    <scope>NUCLEOTIDE SEQUENCE [LARGE SCALE GENOMIC DNA]</scope>
    <source>
        <strain evidence="4 5">DSM 24302</strain>
    </source>
</reference>
<feature type="domain" description="N-acetyltransferase" evidence="3">
    <location>
        <begin position="1"/>
        <end position="156"/>
    </location>
</feature>
<evidence type="ECO:0000313" key="5">
    <source>
        <dbReference type="Proteomes" id="UP000051256"/>
    </source>
</evidence>
<accession>A0A0R2CTN3</accession>
<gene>
    <name evidence="4" type="ORF">FC56_GL001406</name>
</gene>
<comment type="caution">
    <text evidence="4">The sequence shown here is derived from an EMBL/GenBank/DDBJ whole genome shotgun (WGS) entry which is preliminary data.</text>
</comment>
<dbReference type="EMBL" id="AYZR01000004">
    <property type="protein sequence ID" value="KRM94450.1"/>
    <property type="molecule type" value="Genomic_DNA"/>
</dbReference>
<keyword evidence="5" id="KW-1185">Reference proteome</keyword>